<organism evidence="1 2">
    <name type="scientific">Avena sativa</name>
    <name type="common">Oat</name>
    <dbReference type="NCBI Taxonomy" id="4498"/>
    <lineage>
        <taxon>Eukaryota</taxon>
        <taxon>Viridiplantae</taxon>
        <taxon>Streptophyta</taxon>
        <taxon>Embryophyta</taxon>
        <taxon>Tracheophyta</taxon>
        <taxon>Spermatophyta</taxon>
        <taxon>Magnoliopsida</taxon>
        <taxon>Liliopsida</taxon>
        <taxon>Poales</taxon>
        <taxon>Poaceae</taxon>
        <taxon>BOP clade</taxon>
        <taxon>Pooideae</taxon>
        <taxon>Poodae</taxon>
        <taxon>Poeae</taxon>
        <taxon>Poeae Chloroplast Group 1 (Aveneae type)</taxon>
        <taxon>Aveninae</taxon>
        <taxon>Avena</taxon>
    </lineage>
</organism>
<evidence type="ECO:0000313" key="1">
    <source>
        <dbReference type="EnsemblPlants" id="AVESA.00010b.r2.1AG0005500.1.CDS"/>
    </source>
</evidence>
<keyword evidence="2" id="KW-1185">Reference proteome</keyword>
<dbReference type="Proteomes" id="UP001732700">
    <property type="component" value="Chromosome 1A"/>
</dbReference>
<proteinExistence type="predicted"/>
<accession>A0ACD5T7J4</accession>
<dbReference type="EnsemblPlants" id="AVESA.00010b.r2.1AG0005500.1">
    <property type="protein sequence ID" value="AVESA.00010b.r2.1AG0005500.1.CDS"/>
    <property type="gene ID" value="AVESA.00010b.r2.1AG0005500"/>
</dbReference>
<name>A0ACD5T7J4_AVESA</name>
<sequence length="121" mass="12953">MKWGRQACAIAAVFVLLLVVGQRSLHAAGRVEAVRSYRDGGANISATATTTMDPSADGSKFSVRACVPRDCKTRAEPGKDFCICCMILPDLPCFHSMTDCHENCPACTPNCPSPPAKELHV</sequence>
<evidence type="ECO:0000313" key="2">
    <source>
        <dbReference type="Proteomes" id="UP001732700"/>
    </source>
</evidence>
<reference evidence="1" key="1">
    <citation type="submission" date="2021-05" db="EMBL/GenBank/DDBJ databases">
        <authorList>
            <person name="Scholz U."/>
            <person name="Mascher M."/>
            <person name="Fiebig A."/>
        </authorList>
    </citation>
    <scope>NUCLEOTIDE SEQUENCE [LARGE SCALE GENOMIC DNA]</scope>
</reference>
<protein>
    <submittedName>
        <fullName evidence="1">Uncharacterized protein</fullName>
    </submittedName>
</protein>
<reference evidence="1" key="2">
    <citation type="submission" date="2025-09" db="UniProtKB">
        <authorList>
            <consortium name="EnsemblPlants"/>
        </authorList>
    </citation>
    <scope>IDENTIFICATION</scope>
</reference>